<dbReference type="RefSeq" id="WP_160198352.1">
    <property type="nucleotide sequence ID" value="NZ_QXXA01000016.1"/>
</dbReference>
<keyword evidence="1" id="KW-0812">Transmembrane</keyword>
<proteinExistence type="predicted"/>
<feature type="transmembrane region" description="Helical" evidence="1">
    <location>
        <begin position="6"/>
        <end position="23"/>
    </location>
</feature>
<comment type="caution">
    <text evidence="2">The sequence shown here is derived from an EMBL/GenBank/DDBJ whole genome shotgun (WGS) entry which is preliminary data.</text>
</comment>
<sequence length="131" mass="15213">MILSLLILGILLIIISILLLIKFKNEEDIKYNRINKIYNEINEYNDTLDDIILSLDFLINNNDIKSTSKEKESKQAVNLDNHKSSKVSTDTKRKIYSLYDKGNTIDEIAKLLNKGKREVEIILKLNNLNKF</sequence>
<organism evidence="2 3">
    <name type="scientific">Senegalia massiliensis</name>
    <dbReference type="NCBI Taxonomy" id="1720316"/>
    <lineage>
        <taxon>Bacteria</taxon>
        <taxon>Bacillati</taxon>
        <taxon>Bacillota</taxon>
        <taxon>Clostridia</taxon>
        <taxon>Eubacteriales</taxon>
        <taxon>Clostridiaceae</taxon>
        <taxon>Senegalia</taxon>
    </lineage>
</organism>
<dbReference type="EMBL" id="QXXA01000016">
    <property type="protein sequence ID" value="NBI07886.1"/>
    <property type="molecule type" value="Genomic_DNA"/>
</dbReference>
<dbReference type="Proteomes" id="UP000467132">
    <property type="component" value="Unassembled WGS sequence"/>
</dbReference>
<gene>
    <name evidence="2" type="ORF">D3Z33_13580</name>
</gene>
<accession>A0A845R2F8</accession>
<dbReference type="AlphaFoldDB" id="A0A845R2F8"/>
<name>A0A845R2F8_9CLOT</name>
<evidence type="ECO:0000313" key="3">
    <source>
        <dbReference type="Proteomes" id="UP000467132"/>
    </source>
</evidence>
<protein>
    <submittedName>
        <fullName evidence="2">Uncharacterized protein</fullName>
    </submittedName>
</protein>
<evidence type="ECO:0000256" key="1">
    <source>
        <dbReference type="SAM" id="Phobius"/>
    </source>
</evidence>
<dbReference type="OrthoDB" id="1708317at2"/>
<keyword evidence="1" id="KW-0472">Membrane</keyword>
<keyword evidence="1" id="KW-1133">Transmembrane helix</keyword>
<dbReference type="InterPro" id="IPR046118">
    <property type="entry name" value="DUF6115"/>
</dbReference>
<reference evidence="2 3" key="1">
    <citation type="submission" date="2018-08" db="EMBL/GenBank/DDBJ databases">
        <title>Murine metabolic-syndrome-specific gut microbial biobank.</title>
        <authorList>
            <person name="Liu C."/>
        </authorList>
    </citation>
    <scope>NUCLEOTIDE SEQUENCE [LARGE SCALE GENOMIC DNA]</scope>
    <source>
        <strain evidence="2 3">583</strain>
    </source>
</reference>
<keyword evidence="3" id="KW-1185">Reference proteome</keyword>
<dbReference type="Pfam" id="PF19610">
    <property type="entry name" value="DUF6115"/>
    <property type="match status" value="1"/>
</dbReference>
<evidence type="ECO:0000313" key="2">
    <source>
        <dbReference type="EMBL" id="NBI07886.1"/>
    </source>
</evidence>